<evidence type="ECO:0000259" key="4">
    <source>
        <dbReference type="PROSITE" id="PS50949"/>
    </source>
</evidence>
<keyword evidence="1" id="KW-0805">Transcription regulation</keyword>
<dbReference type="Gene3D" id="1.10.10.10">
    <property type="entry name" value="Winged helix-like DNA-binding domain superfamily/Winged helix DNA-binding domain"/>
    <property type="match status" value="1"/>
</dbReference>
<dbReference type="EMBL" id="JACJVO010000002">
    <property type="protein sequence ID" value="MBB6729615.1"/>
    <property type="molecule type" value="Genomic_DNA"/>
</dbReference>
<dbReference type="InterPro" id="IPR011663">
    <property type="entry name" value="UTRA"/>
</dbReference>
<dbReference type="InterPro" id="IPR000524">
    <property type="entry name" value="Tscrpt_reg_HTH_GntR"/>
</dbReference>
<keyword evidence="3" id="KW-0804">Transcription</keyword>
<dbReference type="Proteomes" id="UP000564644">
    <property type="component" value="Unassembled WGS sequence"/>
</dbReference>
<dbReference type="PANTHER" id="PTHR44846:SF1">
    <property type="entry name" value="MANNOSYL-D-GLYCERATE TRANSPORT_METABOLISM SYSTEM REPRESSOR MNGR-RELATED"/>
    <property type="match status" value="1"/>
</dbReference>
<evidence type="ECO:0000256" key="2">
    <source>
        <dbReference type="ARBA" id="ARBA00023125"/>
    </source>
</evidence>
<dbReference type="InterPro" id="IPR028978">
    <property type="entry name" value="Chorismate_lyase_/UTRA_dom_sf"/>
</dbReference>
<dbReference type="CDD" id="cd07377">
    <property type="entry name" value="WHTH_GntR"/>
    <property type="match status" value="1"/>
</dbReference>
<dbReference type="GO" id="GO:0003700">
    <property type="term" value="F:DNA-binding transcription factor activity"/>
    <property type="evidence" value="ECO:0007669"/>
    <property type="project" value="InterPro"/>
</dbReference>
<protein>
    <submittedName>
        <fullName evidence="5">GntR family transcriptional regulator</fullName>
    </submittedName>
</protein>
<keyword evidence="6" id="KW-1185">Reference proteome</keyword>
<evidence type="ECO:0000313" key="6">
    <source>
        <dbReference type="Proteomes" id="UP000564644"/>
    </source>
</evidence>
<evidence type="ECO:0000256" key="3">
    <source>
        <dbReference type="ARBA" id="ARBA00023163"/>
    </source>
</evidence>
<dbReference type="SMART" id="SM00866">
    <property type="entry name" value="UTRA"/>
    <property type="match status" value="1"/>
</dbReference>
<dbReference type="GO" id="GO:0045892">
    <property type="term" value="P:negative regulation of DNA-templated transcription"/>
    <property type="evidence" value="ECO:0007669"/>
    <property type="project" value="TreeGrafter"/>
</dbReference>
<dbReference type="Pfam" id="PF07702">
    <property type="entry name" value="UTRA"/>
    <property type="match status" value="1"/>
</dbReference>
<evidence type="ECO:0000313" key="5">
    <source>
        <dbReference type="EMBL" id="MBB6729615.1"/>
    </source>
</evidence>
<dbReference type="InterPro" id="IPR036388">
    <property type="entry name" value="WH-like_DNA-bd_sf"/>
</dbReference>
<dbReference type="PROSITE" id="PS50949">
    <property type="entry name" value="HTH_GNTR"/>
    <property type="match status" value="1"/>
</dbReference>
<gene>
    <name evidence="5" type="ORF">H7C18_01740</name>
</gene>
<feature type="domain" description="HTH gntR-type" evidence="4">
    <location>
        <begin position="14"/>
        <end position="82"/>
    </location>
</feature>
<evidence type="ECO:0000256" key="1">
    <source>
        <dbReference type="ARBA" id="ARBA00023015"/>
    </source>
</evidence>
<proteinExistence type="predicted"/>
<dbReference type="InterPro" id="IPR050679">
    <property type="entry name" value="Bact_HTH_transcr_reg"/>
</dbReference>
<dbReference type="PRINTS" id="PR00035">
    <property type="entry name" value="HTHGNTR"/>
</dbReference>
<accession>A0A7X0SJ30</accession>
<reference evidence="5 6" key="1">
    <citation type="submission" date="2020-08" db="EMBL/GenBank/DDBJ databases">
        <title>Cohnella phylogeny.</title>
        <authorList>
            <person name="Dunlap C."/>
        </authorList>
    </citation>
    <scope>NUCLEOTIDE SEQUENCE [LARGE SCALE GENOMIC DNA]</scope>
    <source>
        <strain evidence="5 6">CBP 2801</strain>
    </source>
</reference>
<dbReference type="SMART" id="SM00345">
    <property type="entry name" value="HTH_GNTR"/>
    <property type="match status" value="1"/>
</dbReference>
<dbReference type="AlphaFoldDB" id="A0A7X0SJ30"/>
<dbReference type="SUPFAM" id="SSF64288">
    <property type="entry name" value="Chorismate lyase-like"/>
    <property type="match status" value="1"/>
</dbReference>
<dbReference type="FunFam" id="1.10.10.10:FF:000079">
    <property type="entry name" value="GntR family transcriptional regulator"/>
    <property type="match status" value="1"/>
</dbReference>
<dbReference type="Gene3D" id="3.40.1410.10">
    <property type="entry name" value="Chorismate lyase-like"/>
    <property type="match status" value="1"/>
</dbReference>
<dbReference type="RefSeq" id="WP_185127287.1">
    <property type="nucleotide sequence ID" value="NZ_JACJVO010000002.1"/>
</dbReference>
<name>A0A7X0SJ30_9BACL</name>
<comment type="caution">
    <text evidence="5">The sequence shown here is derived from an EMBL/GenBank/DDBJ whole genome shotgun (WGS) entry which is preliminary data.</text>
</comment>
<dbReference type="PANTHER" id="PTHR44846">
    <property type="entry name" value="MANNOSYL-D-GLYCERATE TRANSPORT/METABOLISM SYSTEM REPRESSOR MNGR-RELATED"/>
    <property type="match status" value="1"/>
</dbReference>
<dbReference type="InterPro" id="IPR036390">
    <property type="entry name" value="WH_DNA-bd_sf"/>
</dbReference>
<dbReference type="Pfam" id="PF00392">
    <property type="entry name" value="GntR"/>
    <property type="match status" value="1"/>
</dbReference>
<keyword evidence="2" id="KW-0238">DNA-binding</keyword>
<dbReference type="GO" id="GO:0003677">
    <property type="term" value="F:DNA binding"/>
    <property type="evidence" value="ECO:0007669"/>
    <property type="project" value="UniProtKB-KW"/>
</dbReference>
<dbReference type="SUPFAM" id="SSF46785">
    <property type="entry name" value="Winged helix' DNA-binding domain"/>
    <property type="match status" value="1"/>
</dbReference>
<organism evidence="5 6">
    <name type="scientific">Cohnella zeiphila</name>
    <dbReference type="NCBI Taxonomy" id="2761120"/>
    <lineage>
        <taxon>Bacteria</taxon>
        <taxon>Bacillati</taxon>
        <taxon>Bacillota</taxon>
        <taxon>Bacilli</taxon>
        <taxon>Bacillales</taxon>
        <taxon>Paenibacillaceae</taxon>
        <taxon>Cohnella</taxon>
    </lineage>
</organism>
<sequence>MTDLKDAIDKMSVVPLYYQLKEHLKKQIETGRYQVDDLIPSERELSELFEINRMTVRQAINELVQEGLLQRQRGVGTFVSKRKIEQPLTKLSNFTSDMVNRGMQPGARFLSMEVIPATGSVAQRLQIPEGESVIEMVRIRTGDGEPMALEKSYLVHKWAEPIVGLNMEDKSLYGTLEEKCGLKLTRAQQTIEITYVTPSEAHYLEVNGGDAVMLIERVTYGENKPTPVEYVKSLYRGDRYKFSIEMNI</sequence>